<dbReference type="PANTHER" id="PTHR15608:SF0">
    <property type="entry name" value="HIV TAT-SPECIFIC FACTOR 1"/>
    <property type="match status" value="1"/>
</dbReference>
<feature type="compositionally biased region" description="Acidic residues" evidence="8">
    <location>
        <begin position="310"/>
        <end position="320"/>
    </location>
</feature>
<dbReference type="CDD" id="cd12285">
    <property type="entry name" value="RRM3_RBM39_like"/>
    <property type="match status" value="1"/>
</dbReference>
<evidence type="ECO:0000256" key="8">
    <source>
        <dbReference type="SAM" id="MobiDB-lite"/>
    </source>
</evidence>
<keyword evidence="2" id="KW-0507">mRNA processing</keyword>
<dbReference type="InterPro" id="IPR034392">
    <property type="entry name" value="TatSF1-like_RRM1"/>
</dbReference>
<dbReference type="InterPro" id="IPR034393">
    <property type="entry name" value="TatSF1-like"/>
</dbReference>
<evidence type="ECO:0000256" key="5">
    <source>
        <dbReference type="ARBA" id="ARBA00023187"/>
    </source>
</evidence>
<keyword evidence="4 6" id="KW-0694">RNA-binding</keyword>
<evidence type="ECO:0000256" key="1">
    <source>
        <dbReference type="ARBA" id="ARBA00007747"/>
    </source>
</evidence>
<dbReference type="InterPro" id="IPR012677">
    <property type="entry name" value="Nucleotide-bd_a/b_plait_sf"/>
</dbReference>
<dbReference type="PROSITE" id="PS50102">
    <property type="entry name" value="RRM"/>
    <property type="match status" value="2"/>
</dbReference>
<keyword evidence="3" id="KW-0677">Repeat</keyword>
<evidence type="ECO:0000256" key="7">
    <source>
        <dbReference type="SAM" id="Coils"/>
    </source>
</evidence>
<dbReference type="InterPro" id="IPR035979">
    <property type="entry name" value="RBD_domain_sf"/>
</dbReference>
<comment type="caution">
    <text evidence="10">The sequence shown here is derived from an EMBL/GenBank/DDBJ whole genome shotgun (WGS) entry which is preliminary data.</text>
</comment>
<evidence type="ECO:0000313" key="11">
    <source>
        <dbReference type="Proteomes" id="UP001498771"/>
    </source>
</evidence>
<protein>
    <recommendedName>
        <fullName evidence="9">RRM domain-containing protein</fullName>
    </recommendedName>
</protein>
<keyword evidence="7" id="KW-0175">Coiled coil</keyword>
<evidence type="ECO:0000259" key="9">
    <source>
        <dbReference type="PROSITE" id="PS50102"/>
    </source>
</evidence>
<dbReference type="Pfam" id="PF00076">
    <property type="entry name" value="RRM_1"/>
    <property type="match status" value="2"/>
</dbReference>
<feature type="domain" description="RRM" evidence="9">
    <location>
        <begin position="186"/>
        <end position="271"/>
    </location>
</feature>
<proteinExistence type="inferred from homology"/>
<dbReference type="CDD" id="cd12281">
    <property type="entry name" value="RRM1_TatSF1_like"/>
    <property type="match status" value="1"/>
</dbReference>
<sequence length="320" mass="36478">MSGKRKPSPEADTTNPPQKKLSRPTTTPQPRKNTAVYVTNLPRDVTVAEIDSVFSRFGLIAEDLATGEKRIKLYTEDDGKTLKGDALVVYFKSESVSLAVDMLDETEFRLGKQSTGEKIHVQPADMNYKVEKEPQPVQQRSAREKRELQQRAQKMNNKLAAWDDEELELIEEQQRQNNALAKRFSKVVILKHVFTLKELEEDITAALDIKEDIREGCEEIGPVTSVILYDLERDGVMSVRFQKEEDAKECVRRMDGRFFSGRRLEAALYDGLARYKKSGKKSGATDEDGEKEEEERLKKFGEWLESGAADAEDEGEWHDD</sequence>
<gene>
    <name evidence="10" type="ORF">BZA70DRAFT_194110</name>
</gene>
<feature type="coiled-coil region" evidence="7">
    <location>
        <begin position="138"/>
        <end position="172"/>
    </location>
</feature>
<dbReference type="SUPFAM" id="SSF54928">
    <property type="entry name" value="RNA-binding domain, RBD"/>
    <property type="match status" value="1"/>
</dbReference>
<dbReference type="SMART" id="SM00360">
    <property type="entry name" value="RRM"/>
    <property type="match status" value="2"/>
</dbReference>
<dbReference type="Gene3D" id="3.30.70.330">
    <property type="match status" value="2"/>
</dbReference>
<dbReference type="Proteomes" id="UP001498771">
    <property type="component" value="Unassembled WGS sequence"/>
</dbReference>
<dbReference type="RefSeq" id="XP_064767529.1">
    <property type="nucleotide sequence ID" value="XM_064910063.1"/>
</dbReference>
<evidence type="ECO:0000256" key="2">
    <source>
        <dbReference type="ARBA" id="ARBA00022664"/>
    </source>
</evidence>
<evidence type="ECO:0000256" key="3">
    <source>
        <dbReference type="ARBA" id="ARBA00022737"/>
    </source>
</evidence>
<name>A0ABR1F3U5_9ASCO</name>
<evidence type="ECO:0000256" key="4">
    <source>
        <dbReference type="ARBA" id="ARBA00022884"/>
    </source>
</evidence>
<reference evidence="10 11" key="1">
    <citation type="submission" date="2024-03" db="EMBL/GenBank/DDBJ databases">
        <title>Genome-scale model development and genomic sequencing of the oleaginous clade Lipomyces.</title>
        <authorList>
            <consortium name="Lawrence Berkeley National Laboratory"/>
            <person name="Czajka J.J."/>
            <person name="Han Y."/>
            <person name="Kim J."/>
            <person name="Mondo S.J."/>
            <person name="Hofstad B.A."/>
            <person name="Robles A."/>
            <person name="Haridas S."/>
            <person name="Riley R."/>
            <person name="LaButti K."/>
            <person name="Pangilinan J."/>
            <person name="Andreopoulos W."/>
            <person name="Lipzen A."/>
            <person name="Yan J."/>
            <person name="Wang M."/>
            <person name="Ng V."/>
            <person name="Grigoriev I.V."/>
            <person name="Spatafora J.W."/>
            <person name="Magnuson J.K."/>
            <person name="Baker S.E."/>
            <person name="Pomraning K.R."/>
        </authorList>
    </citation>
    <scope>NUCLEOTIDE SEQUENCE [LARGE SCALE GENOMIC DNA]</scope>
    <source>
        <strain evidence="10 11">Phaff 52-87</strain>
    </source>
</reference>
<accession>A0ABR1F3U5</accession>
<evidence type="ECO:0000256" key="6">
    <source>
        <dbReference type="PROSITE-ProRule" id="PRU00176"/>
    </source>
</evidence>
<feature type="domain" description="RRM" evidence="9">
    <location>
        <begin position="34"/>
        <end position="126"/>
    </location>
</feature>
<keyword evidence="11" id="KW-1185">Reference proteome</keyword>
<organism evidence="10 11">
    <name type="scientific">Myxozyma melibiosi</name>
    <dbReference type="NCBI Taxonomy" id="54550"/>
    <lineage>
        <taxon>Eukaryota</taxon>
        <taxon>Fungi</taxon>
        <taxon>Dikarya</taxon>
        <taxon>Ascomycota</taxon>
        <taxon>Saccharomycotina</taxon>
        <taxon>Lipomycetes</taxon>
        <taxon>Lipomycetales</taxon>
        <taxon>Lipomycetaceae</taxon>
        <taxon>Myxozyma</taxon>
    </lineage>
</organism>
<evidence type="ECO:0000313" key="10">
    <source>
        <dbReference type="EMBL" id="KAK7204496.1"/>
    </source>
</evidence>
<comment type="similarity">
    <text evidence="1">Belongs to the HTATSF1 family.</text>
</comment>
<dbReference type="InterPro" id="IPR000504">
    <property type="entry name" value="RRM_dom"/>
</dbReference>
<dbReference type="PANTHER" id="PTHR15608">
    <property type="entry name" value="SPLICING FACTOR U2AF-ASSOCIATED PROTEIN 2"/>
    <property type="match status" value="1"/>
</dbReference>
<feature type="region of interest" description="Disordered" evidence="8">
    <location>
        <begin position="1"/>
        <end position="35"/>
    </location>
</feature>
<feature type="compositionally biased region" description="Polar residues" evidence="8">
    <location>
        <begin position="11"/>
        <end position="32"/>
    </location>
</feature>
<keyword evidence="5" id="KW-0508">mRNA splicing</keyword>
<dbReference type="EMBL" id="JBBJBU010000008">
    <property type="protein sequence ID" value="KAK7204496.1"/>
    <property type="molecule type" value="Genomic_DNA"/>
</dbReference>
<dbReference type="GeneID" id="90035575"/>
<feature type="region of interest" description="Disordered" evidence="8">
    <location>
        <begin position="277"/>
        <end position="320"/>
    </location>
</feature>